<dbReference type="InterPro" id="IPR027417">
    <property type="entry name" value="P-loop_NTPase"/>
</dbReference>
<feature type="domain" description="Guanylate cyclase" evidence="4">
    <location>
        <begin position="84"/>
        <end position="213"/>
    </location>
</feature>
<organism evidence="5 6">
    <name type="scientific">Bradyrhizobium hipponense</name>
    <dbReference type="NCBI Taxonomy" id="2605638"/>
    <lineage>
        <taxon>Bacteria</taxon>
        <taxon>Pseudomonadati</taxon>
        <taxon>Pseudomonadota</taxon>
        <taxon>Alphaproteobacteria</taxon>
        <taxon>Hyphomicrobiales</taxon>
        <taxon>Nitrobacteraceae</taxon>
        <taxon>Bradyrhizobium</taxon>
    </lineage>
</organism>
<evidence type="ECO:0000313" key="5">
    <source>
        <dbReference type="EMBL" id="TYO62715.1"/>
    </source>
</evidence>
<evidence type="ECO:0000256" key="1">
    <source>
        <dbReference type="ARBA" id="ARBA00022741"/>
    </source>
</evidence>
<dbReference type="InterPro" id="IPR029787">
    <property type="entry name" value="Nucleotide_cyclase"/>
</dbReference>
<dbReference type="InterPro" id="IPR011990">
    <property type="entry name" value="TPR-like_helical_dom_sf"/>
</dbReference>
<dbReference type="SUPFAM" id="SSF52540">
    <property type="entry name" value="P-loop containing nucleoside triphosphate hydrolases"/>
    <property type="match status" value="1"/>
</dbReference>
<dbReference type="Proteomes" id="UP000324797">
    <property type="component" value="Unassembled WGS sequence"/>
</dbReference>
<dbReference type="CDD" id="cd09487">
    <property type="entry name" value="SAM_superfamily"/>
    <property type="match status" value="1"/>
</dbReference>
<dbReference type="GO" id="GO:0004016">
    <property type="term" value="F:adenylate cyclase activity"/>
    <property type="evidence" value="ECO:0007669"/>
    <property type="project" value="UniProtKB-ARBA"/>
</dbReference>
<keyword evidence="2" id="KW-0067">ATP-binding</keyword>
<dbReference type="CDD" id="cd07302">
    <property type="entry name" value="CHD"/>
    <property type="match status" value="1"/>
</dbReference>
<dbReference type="Pfam" id="PF00211">
    <property type="entry name" value="Guanylate_cyc"/>
    <property type="match status" value="1"/>
</dbReference>
<comment type="caution">
    <text evidence="5">The sequence shown here is derived from an EMBL/GenBank/DDBJ whole genome shotgun (WGS) entry which is preliminary data.</text>
</comment>
<evidence type="ECO:0000259" key="3">
    <source>
        <dbReference type="PROSITE" id="PS50105"/>
    </source>
</evidence>
<accession>A0A5S4YHD3</accession>
<dbReference type="InterPro" id="IPR013761">
    <property type="entry name" value="SAM/pointed_sf"/>
</dbReference>
<dbReference type="EMBL" id="VSTH01000126">
    <property type="protein sequence ID" value="TYO62715.1"/>
    <property type="molecule type" value="Genomic_DNA"/>
</dbReference>
<dbReference type="PROSITE" id="PS50105">
    <property type="entry name" value="SAM_DOMAIN"/>
    <property type="match status" value="1"/>
</dbReference>
<evidence type="ECO:0000313" key="6">
    <source>
        <dbReference type="Proteomes" id="UP000324797"/>
    </source>
</evidence>
<dbReference type="GO" id="GO:0009190">
    <property type="term" value="P:cyclic nucleotide biosynthetic process"/>
    <property type="evidence" value="ECO:0007669"/>
    <property type="project" value="InterPro"/>
</dbReference>
<gene>
    <name evidence="5" type="ORF">FXV83_31375</name>
</gene>
<dbReference type="InterPro" id="IPR001660">
    <property type="entry name" value="SAM"/>
</dbReference>
<keyword evidence="6" id="KW-1185">Reference proteome</keyword>
<feature type="domain" description="SAM" evidence="3">
    <location>
        <begin position="4"/>
        <end position="66"/>
    </location>
</feature>
<dbReference type="SMART" id="SM00454">
    <property type="entry name" value="SAM"/>
    <property type="match status" value="1"/>
</dbReference>
<name>A0A5S4YHD3_9BRAD</name>
<keyword evidence="1" id="KW-0547">Nucleotide-binding</keyword>
<evidence type="ECO:0000259" key="4">
    <source>
        <dbReference type="PROSITE" id="PS50125"/>
    </source>
</evidence>
<dbReference type="PROSITE" id="PS50125">
    <property type="entry name" value="GUANYLATE_CYCLASE_2"/>
    <property type="match status" value="1"/>
</dbReference>
<sequence>MPVKPMQQIAEWLERLGLGQYAQRFAENDIDPSVLRDLTDHDLEKIGVSLGHRRKILRAIAELDEAGPRPAPAPRTAAARRHLTVMFADLVGSTALSTRLDPEDLQEIMGAYHRCCAEQIEKFGGFVARYMGDGVLAYFGYPRADEDDAERAVCAGLALVAAVAGLDVGPGARLRVRVGIATGLVIVGDLIGEGASQQHEVVGETPNLASRLQALAGPDTVVIDGGTRRLVGGLFEYLALGSVSIAGFSDPVPAWRVMGASAVDSRFEALRVAGTPLLGRDEEIELLMCRWQQIKRGNGSVVLISGEPGIGKSRLAETAAERLSDDPHIRLRRFCSPHHQGSALFPTISQLERAAGFRRDDTDEQRLDKLEALLAEANADLSEAVPLIADLLSVQIGRRYPPLNLTPQKRKEKTFGALLAQLEGLAAGRPVLMVFEDVHWIDPTSLELLDLIVDQVATLRALLVITFRPEFAPTWIGRSHVTLISLGRLPRRQRAEMIMRVTGGKALPHEIAEQIIDRTDGIPLFIEELTKTVIESGMLTDTGDRFDARGPLPRLAIPTSLQASLLARLDRLAPVREMAQIGAALGRSFSHELISAVAAMPQQQVDRALAQLVGAELVFQRGTLPDAEYTFKHALVQDAAYSTMLRGRRQQIHAHIATVMESQFPDIVAAQPQLMAHHCAEAGFTGKAVGYRLKSGQQAVARSAMTEAVAQLQKGLELLANMPEESRPVQHELDLQIALGRALMAARGYSAPVVGDTLVRARALAERFDRPDRLVPLLYSQWGFHMVRAEHELAVSLAEQMEKFGETRKDQVALLLGHYIHGASCYFRGEFVTSRALLELCDGLRDPAARAICAAIAVADPYAASLGHLALTLALLGHIDQGRARVDEALSEARGLDHPFTVAFVLSKVCAVEAAAGLPHDARRHAEELVALSNEHGFPLWLGLGLLEHGRSLTALGQAQDGLAMLARGLSVLRGAGAVVHTPRALCFLAEAHAKVGHLQEGQNCLVEAAQLIEATHERCGEVELHRLRGGIMNARGDQAAAEQNYHRALAVAERQSARTFGLRAATRLARLWRDQGKCTEAHDLLALVYGWFTEGFDTPVLRGAKALLDRLA</sequence>
<protein>
    <submittedName>
        <fullName evidence="5">AAA family ATPase</fullName>
    </submittedName>
</protein>
<dbReference type="Gene3D" id="3.40.50.300">
    <property type="entry name" value="P-loop containing nucleotide triphosphate hydrolases"/>
    <property type="match status" value="1"/>
</dbReference>
<dbReference type="InterPro" id="IPR041664">
    <property type="entry name" value="AAA_16"/>
</dbReference>
<evidence type="ECO:0000256" key="2">
    <source>
        <dbReference type="ARBA" id="ARBA00022840"/>
    </source>
</evidence>
<dbReference type="PANTHER" id="PTHR16305:SF28">
    <property type="entry name" value="GUANYLATE CYCLASE DOMAIN-CONTAINING PROTEIN"/>
    <property type="match status" value="1"/>
</dbReference>
<dbReference type="SMART" id="SM00044">
    <property type="entry name" value="CYCc"/>
    <property type="match status" value="1"/>
</dbReference>
<dbReference type="GO" id="GO:0035556">
    <property type="term" value="P:intracellular signal transduction"/>
    <property type="evidence" value="ECO:0007669"/>
    <property type="project" value="InterPro"/>
</dbReference>
<dbReference type="PANTHER" id="PTHR16305">
    <property type="entry name" value="TESTICULAR SOLUBLE ADENYLYL CYCLASE"/>
    <property type="match status" value="1"/>
</dbReference>
<dbReference type="SUPFAM" id="SSF47769">
    <property type="entry name" value="SAM/Pointed domain"/>
    <property type="match status" value="1"/>
</dbReference>
<dbReference type="Gene3D" id="1.10.150.50">
    <property type="entry name" value="Transcription Factor, Ets-1"/>
    <property type="match status" value="1"/>
</dbReference>
<reference evidence="5 6" key="1">
    <citation type="submission" date="2019-08" db="EMBL/GenBank/DDBJ databases">
        <title>Bradyrhizobium hipponensis sp. nov., a rhizobium isolated from a Lupinus angustifolius root nodule in Tunisia.</title>
        <authorList>
            <person name="Off K."/>
            <person name="Rejili M."/>
            <person name="Mars M."/>
            <person name="Brachmann A."/>
            <person name="Marin M."/>
        </authorList>
    </citation>
    <scope>NUCLEOTIDE SEQUENCE [LARGE SCALE GENOMIC DNA]</scope>
    <source>
        <strain evidence="6">aSej3</strain>
    </source>
</reference>
<dbReference type="SUPFAM" id="SSF55073">
    <property type="entry name" value="Nucleotide cyclase"/>
    <property type="match status" value="1"/>
</dbReference>
<dbReference type="Pfam" id="PF00536">
    <property type="entry name" value="SAM_1"/>
    <property type="match status" value="1"/>
</dbReference>
<dbReference type="InterPro" id="IPR001054">
    <property type="entry name" value="A/G_cyclase"/>
</dbReference>
<dbReference type="GO" id="GO:0005737">
    <property type="term" value="C:cytoplasm"/>
    <property type="evidence" value="ECO:0007669"/>
    <property type="project" value="TreeGrafter"/>
</dbReference>
<dbReference type="GO" id="GO:0005524">
    <property type="term" value="F:ATP binding"/>
    <property type="evidence" value="ECO:0007669"/>
    <property type="project" value="UniProtKB-KW"/>
</dbReference>
<proteinExistence type="predicted"/>
<dbReference type="Gene3D" id="1.25.40.10">
    <property type="entry name" value="Tetratricopeptide repeat domain"/>
    <property type="match status" value="1"/>
</dbReference>
<dbReference type="AlphaFoldDB" id="A0A5S4YHD3"/>
<dbReference type="Gene3D" id="3.30.70.1230">
    <property type="entry name" value="Nucleotide cyclase"/>
    <property type="match status" value="1"/>
</dbReference>
<dbReference type="SUPFAM" id="SSF48452">
    <property type="entry name" value="TPR-like"/>
    <property type="match status" value="2"/>
</dbReference>
<dbReference type="Pfam" id="PF13191">
    <property type="entry name" value="AAA_16"/>
    <property type="match status" value="1"/>
</dbReference>